<dbReference type="NCBIfam" id="TIGR02595">
    <property type="entry name" value="PEP_CTERM"/>
    <property type="match status" value="1"/>
</dbReference>
<feature type="chain" id="PRO_5026822966" evidence="1">
    <location>
        <begin position="25"/>
        <end position="263"/>
    </location>
</feature>
<dbReference type="RefSeq" id="WP_171227333.1">
    <property type="nucleotide sequence ID" value="NZ_CP053085.1"/>
</dbReference>
<dbReference type="Proteomes" id="UP000500938">
    <property type="component" value="Chromosome"/>
</dbReference>
<keyword evidence="4" id="KW-1185">Reference proteome</keyword>
<dbReference type="InterPro" id="IPR013424">
    <property type="entry name" value="Ice-binding_C"/>
</dbReference>
<gene>
    <name evidence="3" type="ORF">HKW67_21390</name>
</gene>
<reference evidence="3 4" key="1">
    <citation type="submission" date="2020-05" db="EMBL/GenBank/DDBJ databases">
        <title>Complete genome sequence of Gemmatimonas greenlandica TET16.</title>
        <authorList>
            <person name="Zeng Y."/>
        </authorList>
    </citation>
    <scope>NUCLEOTIDE SEQUENCE [LARGE SCALE GENOMIC DNA]</scope>
    <source>
        <strain evidence="3 4">TET16</strain>
    </source>
</reference>
<dbReference type="Pfam" id="PF07589">
    <property type="entry name" value="PEP-CTERM"/>
    <property type="match status" value="1"/>
</dbReference>
<feature type="domain" description="Ice-binding protein C-terminal" evidence="2">
    <location>
        <begin position="235"/>
        <end position="259"/>
    </location>
</feature>
<evidence type="ECO:0000313" key="4">
    <source>
        <dbReference type="Proteomes" id="UP000500938"/>
    </source>
</evidence>
<dbReference type="InterPro" id="IPR038678">
    <property type="entry name" value="Spondin_N_sf"/>
</dbReference>
<evidence type="ECO:0000256" key="1">
    <source>
        <dbReference type="SAM" id="SignalP"/>
    </source>
</evidence>
<feature type="signal peptide" evidence="1">
    <location>
        <begin position="1"/>
        <end position="24"/>
    </location>
</feature>
<evidence type="ECO:0000259" key="2">
    <source>
        <dbReference type="Pfam" id="PF07589"/>
    </source>
</evidence>
<keyword evidence="1" id="KW-0732">Signal</keyword>
<name>A0A6M4IWB4_9BACT</name>
<evidence type="ECO:0000313" key="3">
    <source>
        <dbReference type="EMBL" id="QJR37897.1"/>
    </source>
</evidence>
<sequence length="263" mass="27757">MIRIRTFLAGSLALSLALAAPASAQQQQVTVTVRNLAPTNSISFAPTHLGFHRGVFDAFNDGQTPGAGIISVAEGGAGDVWQSDFALADPTAVRGTIGMALLPGQSRSQSFLVNSALNPFFSFASMVVPSNDFFVGNDNPQAFRLFDAMGNLLINRITQTSSQIWDAGSEAFSIAGAAFLVNGVNAVRTPQNGVVSFNFAELAGFNGEQTAANYAFDSQLTANQAVYQIDFVSSTVPEPSTVVLLASGLMTMALVVRRRRVRG</sequence>
<dbReference type="EMBL" id="CP053085">
    <property type="protein sequence ID" value="QJR37897.1"/>
    <property type="molecule type" value="Genomic_DNA"/>
</dbReference>
<dbReference type="NCBIfam" id="NF038123">
    <property type="entry name" value="NF038123_dom"/>
    <property type="match status" value="1"/>
</dbReference>
<protein>
    <submittedName>
        <fullName evidence="3">PEP-CTERM sorting domain-containing protein</fullName>
    </submittedName>
</protein>
<proteinExistence type="predicted"/>
<dbReference type="Gene3D" id="2.60.40.2130">
    <property type="entry name" value="F-spondin domain"/>
    <property type="match status" value="1"/>
</dbReference>
<dbReference type="InterPro" id="IPR009465">
    <property type="entry name" value="Spondin_N"/>
</dbReference>
<accession>A0A6M4IWB4</accession>
<organism evidence="3 4">
    <name type="scientific">Gemmatimonas groenlandica</name>
    <dbReference type="NCBI Taxonomy" id="2732249"/>
    <lineage>
        <taxon>Bacteria</taxon>
        <taxon>Pseudomonadati</taxon>
        <taxon>Gemmatimonadota</taxon>
        <taxon>Gemmatimonadia</taxon>
        <taxon>Gemmatimonadales</taxon>
        <taxon>Gemmatimonadaceae</taxon>
        <taxon>Gemmatimonas</taxon>
    </lineage>
</organism>
<dbReference type="KEGG" id="ggr:HKW67_21390"/>
<dbReference type="AlphaFoldDB" id="A0A6M4IWB4"/>